<dbReference type="EMBL" id="CP025066">
    <property type="protein sequence ID" value="AUX10582.1"/>
    <property type="molecule type" value="Genomic_DNA"/>
</dbReference>
<dbReference type="OrthoDB" id="275107at2157"/>
<dbReference type="InterPro" id="IPR011008">
    <property type="entry name" value="Dimeric_a/b-barrel"/>
</dbReference>
<accession>A0A343TNB0</accession>
<dbReference type="Proteomes" id="UP000263012">
    <property type="component" value="Chromosome"/>
</dbReference>
<dbReference type="GeneID" id="37879332"/>
<dbReference type="RefSeq" id="WP_119821020.1">
    <property type="nucleotide sequence ID" value="NZ_CP025066.1"/>
</dbReference>
<dbReference type="SUPFAM" id="SSF54909">
    <property type="entry name" value="Dimeric alpha+beta barrel"/>
    <property type="match status" value="1"/>
</dbReference>
<proteinExistence type="predicted"/>
<reference evidence="2" key="1">
    <citation type="submission" date="2017-11" db="EMBL/GenBank/DDBJ databases">
        <title>Phenotypic and genomic properties of facultatively anaerobic sulfur-reducing natronoarchaea from hypersaline soda lakes.</title>
        <authorList>
            <person name="Sorokin D.Y."/>
            <person name="Kublanov I.V."/>
            <person name="Roman P."/>
            <person name="Sinninghe Damste J.S."/>
            <person name="Golyshin P.N."/>
            <person name="Rojo D."/>
            <person name="Ciordia S."/>
            <person name="Mena M.D.C."/>
            <person name="Ferrer M."/>
            <person name="Messina E."/>
            <person name="Smedile F."/>
            <person name="La Spada G."/>
            <person name="La Cono V."/>
            <person name="Yakimov M.M."/>
        </authorList>
    </citation>
    <scope>NUCLEOTIDE SEQUENCE [LARGE SCALE GENOMIC DNA]</scope>
    <source>
        <strain evidence="2">AArc-Sl</strain>
    </source>
</reference>
<dbReference type="AlphaFoldDB" id="A0A343TNB0"/>
<name>A0A343TNB0_9EURY</name>
<sequence length="123" mass="14208">MIVSIHEYELADDATPAEFEAAVDEAESRELFDLPGLTEYWFLMGIKGDRVDQYTAVWQYESREAWRELWGPVEDPKPKAEYPDPWLEWEDELLGPLLVADPDEIRFTSYDVLESSASSTLNC</sequence>
<organism evidence="1 2">
    <name type="scientific">Halalkaliarchaeum desulfuricum</name>
    <dbReference type="NCBI Taxonomy" id="2055893"/>
    <lineage>
        <taxon>Archaea</taxon>
        <taxon>Methanobacteriati</taxon>
        <taxon>Methanobacteriota</taxon>
        <taxon>Stenosarchaea group</taxon>
        <taxon>Halobacteria</taxon>
        <taxon>Halobacteriales</taxon>
        <taxon>Haloferacaceae</taxon>
        <taxon>Halalkaliarchaeum</taxon>
    </lineage>
</organism>
<protein>
    <recommendedName>
        <fullName evidence="3">ABM domain-containing protein</fullName>
    </recommendedName>
</protein>
<dbReference type="KEGG" id="hdf:AArcSl_2971"/>
<evidence type="ECO:0000313" key="1">
    <source>
        <dbReference type="EMBL" id="AUX10582.1"/>
    </source>
</evidence>
<evidence type="ECO:0000313" key="2">
    <source>
        <dbReference type="Proteomes" id="UP000263012"/>
    </source>
</evidence>
<gene>
    <name evidence="1" type="ORF">AArcSl_2971</name>
</gene>
<keyword evidence="2" id="KW-1185">Reference proteome</keyword>
<evidence type="ECO:0008006" key="3">
    <source>
        <dbReference type="Google" id="ProtNLM"/>
    </source>
</evidence>